<keyword evidence="3" id="KW-0964">Secreted</keyword>
<dbReference type="GO" id="GO:0016298">
    <property type="term" value="F:lipase activity"/>
    <property type="evidence" value="ECO:0007669"/>
    <property type="project" value="InterPro"/>
</dbReference>
<reference evidence="7" key="1">
    <citation type="journal article" date="2022" name="Insect Sci.">
        <title>Genome-wide identification, classification, and expression profiling of serine esterases and other esterase-related proteins in the tobacco hornworm, Manduca sexta.</title>
        <authorList>
            <person name="Miao Z."/>
            <person name="Xiong C."/>
            <person name="Cao X."/>
            <person name="Shan T."/>
            <person name="Jin Q."/>
            <person name="Jiang H."/>
        </authorList>
    </citation>
    <scope>NUCLEOTIDE SEQUENCE</scope>
    <source>
        <strain evidence="7">NL22</strain>
    </source>
</reference>
<evidence type="ECO:0000256" key="4">
    <source>
        <dbReference type="RuleBase" id="RU004262"/>
    </source>
</evidence>
<dbReference type="PRINTS" id="PR00821">
    <property type="entry name" value="TAGLIPASE"/>
</dbReference>
<evidence type="ECO:0000259" key="6">
    <source>
        <dbReference type="Pfam" id="PF00151"/>
    </source>
</evidence>
<evidence type="ECO:0000256" key="5">
    <source>
        <dbReference type="SAM" id="SignalP"/>
    </source>
</evidence>
<dbReference type="AlphaFoldDB" id="A0A977XKL8"/>
<dbReference type="InterPro" id="IPR029058">
    <property type="entry name" value="AB_hydrolase_fold"/>
</dbReference>
<feature type="domain" description="Lipase" evidence="6">
    <location>
        <begin position="44"/>
        <end position="284"/>
    </location>
</feature>
<name>A0A977XKL8_MANSE</name>
<comment type="subcellular location">
    <subcellularLocation>
        <location evidence="1">Secreted</location>
    </subcellularLocation>
</comment>
<dbReference type="InterPro" id="IPR013818">
    <property type="entry name" value="Lipase"/>
</dbReference>
<sequence>MCLSKCGILFFVLFTCCDIVPQAEGDLMSMMDFRYWRCVMKREGKCPDHEVNFFLYTPEHPFKQWVDVRNYDILHAYGWKASRKNVLIIHGFNGTHSKTPMTYIRDAYLSRKDYNVFMVDWSALTRFPCYLSALSNTKLAAQCTAQLYSYITQAGALARKITCVGHSLGAHVCGMMSNHLTEKQYKIVGLDPARPLISAYGSRQFRLTRDDAHVVQVLHTNAGFLGEAGQIGHVDFCVNGGRRQPGCRGHVMRIARCSHFMSSCYFAASVRRSLKLMGVPCNSACQGDSSRSRWGISYDRKPVRIGDDIPESSRGMYCVKIDHQEDCPFD</sequence>
<feature type="signal peptide" evidence="5">
    <location>
        <begin position="1"/>
        <end position="25"/>
    </location>
</feature>
<evidence type="ECO:0000256" key="2">
    <source>
        <dbReference type="ARBA" id="ARBA00010701"/>
    </source>
</evidence>
<dbReference type="GeneID" id="115443911"/>
<dbReference type="OrthoDB" id="8183961at2759"/>
<dbReference type="EMBL" id="ON929114">
    <property type="protein sequence ID" value="UXP71896.1"/>
    <property type="molecule type" value="mRNA"/>
</dbReference>
<dbReference type="GO" id="GO:0016042">
    <property type="term" value="P:lipid catabolic process"/>
    <property type="evidence" value="ECO:0007669"/>
    <property type="project" value="TreeGrafter"/>
</dbReference>
<protein>
    <submittedName>
        <fullName evidence="7">Esterase</fullName>
    </submittedName>
</protein>
<dbReference type="FunFam" id="3.40.50.1820:FF:000348">
    <property type="entry name" value="Uncharacterized protein, isoform C"/>
    <property type="match status" value="1"/>
</dbReference>
<evidence type="ECO:0000256" key="3">
    <source>
        <dbReference type="ARBA" id="ARBA00022525"/>
    </source>
</evidence>
<dbReference type="RefSeq" id="XP_030025375.1">
    <property type="nucleotide sequence ID" value="XM_030169515.2"/>
</dbReference>
<evidence type="ECO:0000256" key="1">
    <source>
        <dbReference type="ARBA" id="ARBA00004613"/>
    </source>
</evidence>
<dbReference type="SUPFAM" id="SSF53474">
    <property type="entry name" value="alpha/beta-Hydrolases"/>
    <property type="match status" value="1"/>
</dbReference>
<dbReference type="PANTHER" id="PTHR11610:SF36">
    <property type="entry name" value="LIPASE MEMBER H-A-LIKE PROTEIN"/>
    <property type="match status" value="1"/>
</dbReference>
<evidence type="ECO:0000313" key="7">
    <source>
        <dbReference type="EMBL" id="UXP71896.1"/>
    </source>
</evidence>
<accession>A0A977XKL8</accession>
<organism evidence="7">
    <name type="scientific">Manduca sexta</name>
    <name type="common">Tobacco hawkmoth</name>
    <name type="synonym">Tobacco hornworm</name>
    <dbReference type="NCBI Taxonomy" id="7130"/>
    <lineage>
        <taxon>Eukaryota</taxon>
        <taxon>Metazoa</taxon>
        <taxon>Ecdysozoa</taxon>
        <taxon>Arthropoda</taxon>
        <taxon>Hexapoda</taxon>
        <taxon>Insecta</taxon>
        <taxon>Pterygota</taxon>
        <taxon>Neoptera</taxon>
        <taxon>Endopterygota</taxon>
        <taxon>Lepidoptera</taxon>
        <taxon>Glossata</taxon>
        <taxon>Ditrysia</taxon>
        <taxon>Bombycoidea</taxon>
        <taxon>Sphingidae</taxon>
        <taxon>Sphinginae</taxon>
        <taxon>Sphingini</taxon>
        <taxon>Manduca</taxon>
    </lineage>
</organism>
<dbReference type="GO" id="GO:0005615">
    <property type="term" value="C:extracellular space"/>
    <property type="evidence" value="ECO:0007669"/>
    <property type="project" value="TreeGrafter"/>
</dbReference>
<feature type="chain" id="PRO_5037179947" evidence="5">
    <location>
        <begin position="26"/>
        <end position="330"/>
    </location>
</feature>
<dbReference type="Gene3D" id="3.40.50.1820">
    <property type="entry name" value="alpha/beta hydrolase"/>
    <property type="match status" value="1"/>
</dbReference>
<dbReference type="GO" id="GO:0017171">
    <property type="term" value="F:serine hydrolase activity"/>
    <property type="evidence" value="ECO:0007669"/>
    <property type="project" value="TreeGrafter"/>
</dbReference>
<dbReference type="InterPro" id="IPR000734">
    <property type="entry name" value="TAG_lipase"/>
</dbReference>
<keyword evidence="5" id="KW-0732">Signal</keyword>
<dbReference type="Pfam" id="PF00151">
    <property type="entry name" value="Lipase"/>
    <property type="match status" value="1"/>
</dbReference>
<dbReference type="PANTHER" id="PTHR11610">
    <property type="entry name" value="LIPASE"/>
    <property type="match status" value="1"/>
</dbReference>
<comment type="similarity">
    <text evidence="2 4">Belongs to the AB hydrolase superfamily. Lipase family.</text>
</comment>
<dbReference type="KEGG" id="msex:115443911"/>
<proteinExistence type="evidence at transcript level"/>